<dbReference type="Gene3D" id="3.10.20.340">
    <property type="entry name" value="ArgJ beta chain, C-terminal domain"/>
    <property type="match status" value="1"/>
</dbReference>
<feature type="binding site" evidence="8">
    <location>
        <position position="384"/>
    </location>
    <ligand>
        <name>substrate</name>
    </ligand>
</feature>
<evidence type="ECO:0000256" key="3">
    <source>
        <dbReference type="ARBA" id="ARBA00011475"/>
    </source>
</evidence>
<dbReference type="NCBIfam" id="TIGR00120">
    <property type="entry name" value="ArgJ"/>
    <property type="match status" value="1"/>
</dbReference>
<evidence type="ECO:0000313" key="9">
    <source>
        <dbReference type="EMBL" id="KUO16779.1"/>
    </source>
</evidence>
<dbReference type="STRING" id="909626.AQJ91_33980"/>
<evidence type="ECO:0000256" key="4">
    <source>
        <dbReference type="ARBA" id="ARBA00022490"/>
    </source>
</evidence>
<evidence type="ECO:0000256" key="8">
    <source>
        <dbReference type="HAMAP-Rule" id="MF_01106"/>
    </source>
</evidence>
<dbReference type="OrthoDB" id="9804242at2"/>
<feature type="binding site" evidence="8">
    <location>
        <position position="256"/>
    </location>
    <ligand>
        <name>substrate</name>
    </ligand>
</feature>
<feature type="chain" id="PRO_5023327849" description="Arginine biosynthesis bifunctional protein ArgJ beta chain" evidence="8">
    <location>
        <begin position="177"/>
        <end position="384"/>
    </location>
</feature>
<organism evidence="9 10">
    <name type="scientific">Streptomyces dysideae</name>
    <dbReference type="NCBI Taxonomy" id="909626"/>
    <lineage>
        <taxon>Bacteria</taxon>
        <taxon>Bacillati</taxon>
        <taxon>Actinomycetota</taxon>
        <taxon>Actinomycetes</taxon>
        <taxon>Kitasatosporales</taxon>
        <taxon>Streptomycetaceae</taxon>
        <taxon>Streptomyces</taxon>
    </lineage>
</organism>
<keyword evidence="6 8" id="KW-0068">Autocatalytic cleavage</keyword>
<evidence type="ECO:0000313" key="10">
    <source>
        <dbReference type="Proteomes" id="UP000053260"/>
    </source>
</evidence>
<feature type="site" description="Involved in the stabilization of negative charge on the oxyanion by the formation of the oxyanion hole" evidence="8">
    <location>
        <position position="107"/>
    </location>
</feature>
<keyword evidence="5 8" id="KW-0808">Transferase</keyword>
<name>A0A101UTU3_9ACTN</name>
<feature type="binding site" evidence="8">
    <location>
        <position position="166"/>
    </location>
    <ligand>
        <name>substrate</name>
    </ligand>
</feature>
<comment type="caution">
    <text evidence="9">The sequence shown here is derived from an EMBL/GenBank/DDBJ whole genome shotgun (WGS) entry which is preliminary data.</text>
</comment>
<gene>
    <name evidence="8" type="primary">argJ</name>
    <name evidence="9" type="ORF">AQJ91_33980</name>
</gene>
<comment type="subunit">
    <text evidence="3 8">Heterotetramer of two alpha and two beta chains.</text>
</comment>
<dbReference type="PANTHER" id="PTHR23100">
    <property type="entry name" value="ARGININE BIOSYNTHESIS BIFUNCTIONAL PROTEIN ARGJ"/>
    <property type="match status" value="1"/>
</dbReference>
<keyword evidence="10" id="KW-1185">Reference proteome</keyword>
<dbReference type="SUPFAM" id="SSF56266">
    <property type="entry name" value="DmpA/ArgJ-like"/>
    <property type="match status" value="1"/>
</dbReference>
<feature type="site" description="Cleavage; by autolysis" evidence="8">
    <location>
        <begin position="176"/>
        <end position="177"/>
    </location>
</feature>
<keyword evidence="8" id="KW-0028">Amino-acid biosynthesis</keyword>
<feature type="active site" description="Nucleophile" evidence="8">
    <location>
        <position position="177"/>
    </location>
</feature>
<dbReference type="Pfam" id="PF01960">
    <property type="entry name" value="ArgJ"/>
    <property type="match status" value="1"/>
</dbReference>
<comment type="pathway">
    <text evidence="8">Amino-acid biosynthesis; L-arginine biosynthesis; L-ornithine and N-acetyl-L-glutamate from L-glutamate and N(2)-acetyl-L-ornithine (cyclic): step 1/1.</text>
</comment>
<evidence type="ECO:0000256" key="7">
    <source>
        <dbReference type="ARBA" id="ARBA00023315"/>
    </source>
</evidence>
<dbReference type="GO" id="GO:0006592">
    <property type="term" value="P:ornithine biosynthetic process"/>
    <property type="evidence" value="ECO:0007669"/>
    <property type="project" value="TreeGrafter"/>
</dbReference>
<keyword evidence="4 8" id="KW-0963">Cytoplasm</keyword>
<dbReference type="UniPathway" id="UPA00068">
    <property type="reaction ID" value="UER00106"/>
</dbReference>
<dbReference type="AlphaFoldDB" id="A0A101UTU3"/>
<evidence type="ECO:0000256" key="6">
    <source>
        <dbReference type="ARBA" id="ARBA00022813"/>
    </source>
</evidence>
<dbReference type="RefSeq" id="WP_067029300.1">
    <property type="nucleotide sequence ID" value="NZ_KQ949102.1"/>
</dbReference>
<dbReference type="EC" id="2.3.1.1" evidence="8"/>
<comment type="pathway">
    <text evidence="8">Amino-acid biosynthesis; L-arginine biosynthesis; N(2)-acetyl-L-ornithine from L-glutamate: step 1/4.</text>
</comment>
<dbReference type="EMBL" id="LMXB01000083">
    <property type="protein sequence ID" value="KUO16779.1"/>
    <property type="molecule type" value="Genomic_DNA"/>
</dbReference>
<sequence length="384" mass="40501">MPAVTPKGFRSITRNMGVKDTADDFAVVVSEVPARSAAVFTRSRFSGPSVTLSRAAAAGHRSRGMVVISGNANVAAGQTGTDNAVEVRRRVAETVGIEPEELVIGSTGVIGRPYPMDRVRAGLSALSWPFPEADYAAAAGAIMTTDTRAKHVSVRVGDAVLTGIAKGVGMIEPDMATLLTFFFTDADIPAGELDALFRRVMDRTFNALSIDTDTSTSDTAAIFANGLAGEVDPADFEQALYEVALDLVRDIASDGEGASKLIEVRVTGARDDAQAKRVGKSVVNSPLVKTAVHGADPNWGRVVMAVGKLREETDIDPDRVHVRFGDLVMYPAEPDAALLEKGAQYLTSAEVVIGLDLGIGDGAFTVYGCDLTEGYVKINADYTT</sequence>
<dbReference type="Proteomes" id="UP000053260">
    <property type="component" value="Unassembled WGS sequence"/>
</dbReference>
<evidence type="ECO:0000256" key="2">
    <source>
        <dbReference type="ARBA" id="ARBA00006774"/>
    </source>
</evidence>
<feature type="chain" id="PRO_5023327848" description="Arginine biosynthesis bifunctional protein ArgJ alpha chain" evidence="8">
    <location>
        <begin position="1"/>
        <end position="176"/>
    </location>
</feature>
<comment type="catalytic activity">
    <reaction evidence="8">
        <text>N(2)-acetyl-L-ornithine + L-glutamate = N-acetyl-L-glutamate + L-ornithine</text>
        <dbReference type="Rhea" id="RHEA:15349"/>
        <dbReference type="ChEBI" id="CHEBI:29985"/>
        <dbReference type="ChEBI" id="CHEBI:44337"/>
        <dbReference type="ChEBI" id="CHEBI:46911"/>
        <dbReference type="ChEBI" id="CHEBI:57805"/>
        <dbReference type="EC" id="2.3.1.35"/>
    </reaction>
</comment>
<dbReference type="HAMAP" id="MF_01106">
    <property type="entry name" value="ArgJ"/>
    <property type="match status" value="1"/>
</dbReference>
<evidence type="ECO:0000256" key="5">
    <source>
        <dbReference type="ARBA" id="ARBA00022679"/>
    </source>
</evidence>
<dbReference type="GO" id="GO:0006526">
    <property type="term" value="P:L-arginine biosynthetic process"/>
    <property type="evidence" value="ECO:0007669"/>
    <property type="project" value="UniProtKB-UniRule"/>
</dbReference>
<dbReference type="Gene3D" id="3.60.70.12">
    <property type="entry name" value="L-amino peptidase D-ALA esterase/amidase"/>
    <property type="match status" value="1"/>
</dbReference>
<proteinExistence type="inferred from homology"/>
<evidence type="ECO:0000256" key="1">
    <source>
        <dbReference type="ARBA" id="ARBA00004496"/>
    </source>
</evidence>
<keyword evidence="8" id="KW-0511">Multifunctional enzyme</keyword>
<feature type="binding site" evidence="8">
    <location>
        <position position="144"/>
    </location>
    <ligand>
        <name>substrate</name>
    </ligand>
</feature>
<comment type="function">
    <text evidence="8">Catalyzes two activities which are involved in the cyclic version of arginine biosynthesis: the synthesis of N-acetylglutamate from glutamate and acetyl-CoA as the acetyl donor, and of ornithine by transacetylation between N(2)-acetylornithine and glutamate.</text>
</comment>
<dbReference type="InterPro" id="IPR016117">
    <property type="entry name" value="ArgJ-like_dom_sf"/>
</dbReference>
<reference evidence="9 10" key="1">
    <citation type="submission" date="2015-10" db="EMBL/GenBank/DDBJ databases">
        <title>Draft genome sequence of Streptomyces sp. RV15, isolated from a marine sponge.</title>
        <authorList>
            <person name="Ruckert C."/>
            <person name="Abdelmohsen U.R."/>
            <person name="Winkler A."/>
            <person name="Hentschel U."/>
            <person name="Kalinowski J."/>
            <person name="Kampfer P."/>
            <person name="Glaeser S."/>
        </authorList>
    </citation>
    <scope>NUCLEOTIDE SEQUENCE [LARGE SCALE GENOMIC DNA]</scope>
    <source>
        <strain evidence="9 10">RV15</strain>
    </source>
</reference>
<keyword evidence="8" id="KW-0055">Arginine biosynthesis</keyword>
<protein>
    <recommendedName>
        <fullName evidence="8">Arginine biosynthesis bifunctional protein ArgJ</fullName>
    </recommendedName>
    <domain>
        <recommendedName>
            <fullName evidence="8">Glutamate N-acetyltransferase</fullName>
            <ecNumber evidence="8">2.3.1.35</ecNumber>
        </recommendedName>
        <alternativeName>
            <fullName evidence="8">Ornithine acetyltransferase</fullName>
            <shortName evidence="8">OATase</shortName>
        </alternativeName>
        <alternativeName>
            <fullName evidence="8">Ornithine transacetylase</fullName>
        </alternativeName>
    </domain>
    <domain>
        <recommendedName>
            <fullName evidence="8">Amino-acid acetyltransferase</fullName>
            <ecNumber evidence="8">2.3.1.1</ecNumber>
        </recommendedName>
        <alternativeName>
            <fullName evidence="8">N-acetylglutamate synthase</fullName>
            <shortName evidence="8">AGSase</shortName>
        </alternativeName>
    </domain>
    <component>
        <recommendedName>
            <fullName evidence="8">Arginine biosynthesis bifunctional protein ArgJ alpha chain</fullName>
        </recommendedName>
    </component>
    <component>
        <recommendedName>
            <fullName evidence="8">Arginine biosynthesis bifunctional protein ArgJ beta chain</fullName>
        </recommendedName>
    </component>
</protein>
<keyword evidence="7 8" id="KW-0012">Acyltransferase</keyword>
<dbReference type="InterPro" id="IPR002813">
    <property type="entry name" value="Arg_biosynth_ArgJ"/>
</dbReference>
<dbReference type="CDD" id="cd02152">
    <property type="entry name" value="OAT"/>
    <property type="match status" value="1"/>
</dbReference>
<dbReference type="PANTHER" id="PTHR23100:SF0">
    <property type="entry name" value="ARGININE BIOSYNTHESIS BIFUNCTIONAL PROTEIN ARGJ, MITOCHONDRIAL"/>
    <property type="match status" value="1"/>
</dbReference>
<feature type="binding site" evidence="8">
    <location>
        <position position="379"/>
    </location>
    <ligand>
        <name>substrate</name>
    </ligand>
</feature>
<accession>A0A101UTU3</accession>
<dbReference type="InterPro" id="IPR042195">
    <property type="entry name" value="ArgJ_beta_C"/>
</dbReference>
<dbReference type="FunFam" id="3.10.20.340:FF:000003">
    <property type="entry name" value="Arginine biosynthesis bifunctional protein ArgJ"/>
    <property type="match status" value="1"/>
</dbReference>
<comment type="subcellular location">
    <subcellularLocation>
        <location evidence="1 8">Cytoplasm</location>
    </subcellularLocation>
</comment>
<comment type="catalytic activity">
    <reaction evidence="8">
        <text>L-glutamate + acetyl-CoA = N-acetyl-L-glutamate + CoA + H(+)</text>
        <dbReference type="Rhea" id="RHEA:24292"/>
        <dbReference type="ChEBI" id="CHEBI:15378"/>
        <dbReference type="ChEBI" id="CHEBI:29985"/>
        <dbReference type="ChEBI" id="CHEBI:44337"/>
        <dbReference type="ChEBI" id="CHEBI:57287"/>
        <dbReference type="ChEBI" id="CHEBI:57288"/>
        <dbReference type="EC" id="2.3.1.1"/>
    </reaction>
</comment>
<dbReference type="GO" id="GO:0005737">
    <property type="term" value="C:cytoplasm"/>
    <property type="evidence" value="ECO:0007669"/>
    <property type="project" value="UniProtKB-SubCell"/>
</dbReference>
<dbReference type="GO" id="GO:0004042">
    <property type="term" value="F:L-glutamate N-acetyltransferase activity"/>
    <property type="evidence" value="ECO:0007669"/>
    <property type="project" value="UniProtKB-UniRule"/>
</dbReference>
<dbReference type="GO" id="GO:0004358">
    <property type="term" value="F:L-glutamate N-acetyltransferase activity, acting on acetyl-L-ornithine as donor"/>
    <property type="evidence" value="ECO:0007669"/>
    <property type="project" value="UniProtKB-UniRule"/>
</dbReference>
<dbReference type="NCBIfam" id="NF003802">
    <property type="entry name" value="PRK05388.1"/>
    <property type="match status" value="1"/>
</dbReference>
<feature type="binding site" evidence="8">
    <location>
        <position position="177"/>
    </location>
    <ligand>
        <name>substrate</name>
    </ligand>
</feature>
<dbReference type="EC" id="2.3.1.35" evidence="8"/>
<comment type="similarity">
    <text evidence="2 8">Belongs to the ArgJ family.</text>
</comment>
<feature type="site" description="Involved in the stabilization of negative charge on the oxyanion by the formation of the oxyanion hole" evidence="8">
    <location>
        <position position="108"/>
    </location>
</feature>